<organism evidence="2 3">
    <name type="scientific">Rhodococcoides kyotonense</name>
    <dbReference type="NCBI Taxonomy" id="398843"/>
    <lineage>
        <taxon>Bacteria</taxon>
        <taxon>Bacillati</taxon>
        <taxon>Actinomycetota</taxon>
        <taxon>Actinomycetes</taxon>
        <taxon>Mycobacteriales</taxon>
        <taxon>Nocardiaceae</taxon>
        <taxon>Rhodococcoides</taxon>
    </lineage>
</organism>
<gene>
    <name evidence="2" type="ORF">SAMN05421642_103390</name>
</gene>
<keyword evidence="3" id="KW-1185">Reference proteome</keyword>
<feature type="transmembrane region" description="Helical" evidence="1">
    <location>
        <begin position="74"/>
        <end position="94"/>
    </location>
</feature>
<accession>A0A239FNZ0</accession>
<evidence type="ECO:0000313" key="2">
    <source>
        <dbReference type="EMBL" id="SNS58571.1"/>
    </source>
</evidence>
<dbReference type="OrthoDB" id="4484037at2"/>
<feature type="transmembrane region" description="Helical" evidence="1">
    <location>
        <begin position="106"/>
        <end position="131"/>
    </location>
</feature>
<dbReference type="EMBL" id="FZOW01000003">
    <property type="protein sequence ID" value="SNS58571.1"/>
    <property type="molecule type" value="Genomic_DNA"/>
</dbReference>
<name>A0A239FNZ0_9NOCA</name>
<protein>
    <submittedName>
        <fullName evidence="2">Uncharacterized protein</fullName>
    </submittedName>
</protein>
<evidence type="ECO:0000313" key="3">
    <source>
        <dbReference type="Proteomes" id="UP000198327"/>
    </source>
</evidence>
<keyword evidence="1" id="KW-1133">Transmembrane helix</keyword>
<feature type="transmembrane region" description="Helical" evidence="1">
    <location>
        <begin position="47"/>
        <end position="67"/>
    </location>
</feature>
<feature type="transmembrane region" description="Helical" evidence="1">
    <location>
        <begin position="7"/>
        <end position="27"/>
    </location>
</feature>
<dbReference type="AlphaFoldDB" id="A0A239FNZ0"/>
<reference evidence="3" key="1">
    <citation type="submission" date="2017-06" db="EMBL/GenBank/DDBJ databases">
        <authorList>
            <person name="Varghese N."/>
            <person name="Submissions S."/>
        </authorList>
    </citation>
    <scope>NUCLEOTIDE SEQUENCE [LARGE SCALE GENOMIC DNA]</scope>
    <source>
        <strain evidence="3">JCM 23211</strain>
    </source>
</reference>
<evidence type="ECO:0000256" key="1">
    <source>
        <dbReference type="SAM" id="Phobius"/>
    </source>
</evidence>
<dbReference type="Proteomes" id="UP000198327">
    <property type="component" value="Unassembled WGS sequence"/>
</dbReference>
<sequence>MAPELGALTPFRAACLAGPLGVVMLLGGPRRVGGPSYSTVVATGGEVVWGIGFLILSVALLVANRWWHRLLFHAYMAAATGYALFVAAFISAAFSMSTAGLTGIVVYGWVAWMHIIAAAAVSTGAISRFLLRVLRIRRN</sequence>
<proteinExistence type="predicted"/>
<keyword evidence="1" id="KW-0472">Membrane</keyword>
<keyword evidence="1" id="KW-0812">Transmembrane</keyword>
<dbReference type="RefSeq" id="WP_089244576.1">
    <property type="nucleotide sequence ID" value="NZ_FZOW01000003.1"/>
</dbReference>